<evidence type="ECO:0000313" key="1">
    <source>
        <dbReference type="EMBL" id="CAI9970366.1"/>
    </source>
</evidence>
<reference evidence="2 3" key="2">
    <citation type="submission" date="2024-07" db="EMBL/GenBank/DDBJ databases">
        <authorList>
            <person name="Akdeniz Z."/>
        </authorList>
    </citation>
    <scope>NUCLEOTIDE SEQUENCE [LARGE SCALE GENOMIC DNA]</scope>
</reference>
<dbReference type="AlphaFoldDB" id="A0AA86R270"/>
<accession>A0AA86R270</accession>
<dbReference type="EMBL" id="CATOUU010001070">
    <property type="protein sequence ID" value="CAI9970366.1"/>
    <property type="molecule type" value="Genomic_DNA"/>
</dbReference>
<keyword evidence="3" id="KW-1185">Reference proteome</keyword>
<proteinExistence type="predicted"/>
<comment type="caution">
    <text evidence="1">The sequence shown here is derived from an EMBL/GenBank/DDBJ whole genome shotgun (WGS) entry which is preliminary data.</text>
</comment>
<reference evidence="1" key="1">
    <citation type="submission" date="2023-06" db="EMBL/GenBank/DDBJ databases">
        <authorList>
            <person name="Kurt Z."/>
        </authorList>
    </citation>
    <scope>NUCLEOTIDE SEQUENCE</scope>
</reference>
<protein>
    <submittedName>
        <fullName evidence="2">Hypothetical_protein</fullName>
    </submittedName>
</protein>
<dbReference type="Proteomes" id="UP001642409">
    <property type="component" value="Unassembled WGS sequence"/>
</dbReference>
<evidence type="ECO:0000313" key="2">
    <source>
        <dbReference type="EMBL" id="CAL6111653.1"/>
    </source>
</evidence>
<sequence length="155" mass="17935">MNLLQNNRKCSLCTQSQNLLVVKSDGTACRSYDDSYELFQFSKISNSNLQHSFERILSVDLLKLKSLYLTFKTIGNNGLKYNVNSESCYYSSCLDQYSDLQNRKTVRQAKTVGILQETSNLSHFQINQQIYRQVELVGSDEQKFEAFKIEQQCLE</sequence>
<evidence type="ECO:0000313" key="3">
    <source>
        <dbReference type="Proteomes" id="UP001642409"/>
    </source>
</evidence>
<organism evidence="1">
    <name type="scientific">Hexamita inflata</name>
    <dbReference type="NCBI Taxonomy" id="28002"/>
    <lineage>
        <taxon>Eukaryota</taxon>
        <taxon>Metamonada</taxon>
        <taxon>Diplomonadida</taxon>
        <taxon>Hexamitidae</taxon>
        <taxon>Hexamitinae</taxon>
        <taxon>Hexamita</taxon>
    </lineage>
</organism>
<dbReference type="EMBL" id="CAXDID020000714">
    <property type="protein sequence ID" value="CAL6111653.1"/>
    <property type="molecule type" value="Genomic_DNA"/>
</dbReference>
<gene>
    <name evidence="1" type="ORF">HINF_LOCUS58011</name>
    <name evidence="2" type="ORF">HINF_LOCUS76525</name>
</gene>
<name>A0AA86R270_9EUKA</name>